<organism evidence="2 3">
    <name type="scientific">Triparma columacea</name>
    <dbReference type="NCBI Taxonomy" id="722753"/>
    <lineage>
        <taxon>Eukaryota</taxon>
        <taxon>Sar</taxon>
        <taxon>Stramenopiles</taxon>
        <taxon>Ochrophyta</taxon>
        <taxon>Bolidophyceae</taxon>
        <taxon>Parmales</taxon>
        <taxon>Triparmaceae</taxon>
        <taxon>Triparma</taxon>
    </lineage>
</organism>
<proteinExistence type="predicted"/>
<keyword evidence="3" id="KW-1185">Reference proteome</keyword>
<dbReference type="Proteomes" id="UP001165065">
    <property type="component" value="Unassembled WGS sequence"/>
</dbReference>
<feature type="region of interest" description="Disordered" evidence="1">
    <location>
        <begin position="91"/>
        <end position="111"/>
    </location>
</feature>
<evidence type="ECO:0000313" key="2">
    <source>
        <dbReference type="EMBL" id="GMI44823.1"/>
    </source>
</evidence>
<feature type="region of interest" description="Disordered" evidence="1">
    <location>
        <begin position="208"/>
        <end position="298"/>
    </location>
</feature>
<feature type="compositionally biased region" description="Basic and acidic residues" evidence="1">
    <location>
        <begin position="208"/>
        <end position="225"/>
    </location>
</feature>
<accession>A0A9W7GIQ8</accession>
<sequence>MPSSSAKRKTPVSPEFGKKKAKKGGGGGRKQQKGVERERSVSSTQGGSIGGSGGKDTALEMVMDKLSGFTEQLNTIGAKFSVVEDRLDTMEGGKRTSGANSDEESNVSSSSVQFLGTRKGIQWKRRAVGASPQLEIFGRGGFGKGKGQKGPLKGQGELDKRLKASKIVIKELKNTLAKEKESHDRRLQWEENFIDISFPAIISMWKQGRDAQREDARKAVLKESDLNENGSSDGSEFVGNFGEVGNEKKEGDDEDEDDDNDDEDNEDVDKGDNGSDRSRGSGGEGRSSRSSGSGSVSS</sequence>
<feature type="compositionally biased region" description="Basic residues" evidence="1">
    <location>
        <begin position="1"/>
        <end position="10"/>
    </location>
</feature>
<name>A0A9W7GIQ8_9STRA</name>
<evidence type="ECO:0000256" key="1">
    <source>
        <dbReference type="SAM" id="MobiDB-lite"/>
    </source>
</evidence>
<evidence type="ECO:0000313" key="3">
    <source>
        <dbReference type="Proteomes" id="UP001165065"/>
    </source>
</evidence>
<feature type="compositionally biased region" description="Low complexity" evidence="1">
    <location>
        <begin position="288"/>
        <end position="298"/>
    </location>
</feature>
<feature type="region of interest" description="Disordered" evidence="1">
    <location>
        <begin position="1"/>
        <end position="56"/>
    </location>
</feature>
<dbReference type="AlphaFoldDB" id="A0A9W7GIQ8"/>
<feature type="compositionally biased region" description="Basic and acidic residues" evidence="1">
    <location>
        <begin position="268"/>
        <end position="279"/>
    </location>
</feature>
<dbReference type="EMBL" id="BRYA01001499">
    <property type="protein sequence ID" value="GMI44823.1"/>
    <property type="molecule type" value="Genomic_DNA"/>
</dbReference>
<protein>
    <submittedName>
        <fullName evidence="2">Uncharacterized protein</fullName>
    </submittedName>
</protein>
<gene>
    <name evidence="2" type="ORF">TrCOL_g13721</name>
</gene>
<reference evidence="3" key="1">
    <citation type="journal article" date="2023" name="Commun. Biol.">
        <title>Genome analysis of Parmales, the sister group of diatoms, reveals the evolutionary specialization of diatoms from phago-mixotrophs to photoautotrophs.</title>
        <authorList>
            <person name="Ban H."/>
            <person name="Sato S."/>
            <person name="Yoshikawa S."/>
            <person name="Yamada K."/>
            <person name="Nakamura Y."/>
            <person name="Ichinomiya M."/>
            <person name="Sato N."/>
            <person name="Blanc-Mathieu R."/>
            <person name="Endo H."/>
            <person name="Kuwata A."/>
            <person name="Ogata H."/>
        </authorList>
    </citation>
    <scope>NUCLEOTIDE SEQUENCE [LARGE SCALE GENOMIC DNA]</scope>
</reference>
<comment type="caution">
    <text evidence="2">The sequence shown here is derived from an EMBL/GenBank/DDBJ whole genome shotgun (WGS) entry which is preliminary data.</text>
</comment>
<feature type="compositionally biased region" description="Acidic residues" evidence="1">
    <location>
        <begin position="252"/>
        <end position="267"/>
    </location>
</feature>